<dbReference type="Proteomes" id="UP001174208">
    <property type="component" value="Unassembled WGS sequence"/>
</dbReference>
<evidence type="ECO:0008006" key="4">
    <source>
        <dbReference type="Google" id="ProtNLM"/>
    </source>
</evidence>
<protein>
    <recommendedName>
        <fullName evidence="4">MYXO-CTERM domain-containing protein</fullName>
    </recommendedName>
</protein>
<feature type="transmembrane region" description="Helical" evidence="1">
    <location>
        <begin position="186"/>
        <end position="207"/>
    </location>
</feature>
<name>A0ABT8KBW4_9MICO</name>
<evidence type="ECO:0000256" key="1">
    <source>
        <dbReference type="SAM" id="Phobius"/>
    </source>
</evidence>
<keyword evidence="1" id="KW-0812">Transmembrane</keyword>
<feature type="transmembrane region" description="Helical" evidence="1">
    <location>
        <begin position="26"/>
        <end position="50"/>
    </location>
</feature>
<gene>
    <name evidence="2" type="ORF">P5G50_10755</name>
</gene>
<comment type="caution">
    <text evidence="2">The sequence shown here is derived from an EMBL/GenBank/DDBJ whole genome shotgun (WGS) entry which is preliminary data.</text>
</comment>
<feature type="transmembrane region" description="Helical" evidence="1">
    <location>
        <begin position="148"/>
        <end position="166"/>
    </location>
</feature>
<reference evidence="2" key="1">
    <citation type="submission" date="2023-06" db="EMBL/GenBank/DDBJ databases">
        <title>MT1 and MT2 Draft Genomes of Novel Species.</title>
        <authorList>
            <person name="Venkateswaran K."/>
        </authorList>
    </citation>
    <scope>NUCLEOTIDE SEQUENCE</scope>
    <source>
        <strain evidence="2">F6_8S_P_1B</strain>
    </source>
</reference>
<evidence type="ECO:0000313" key="2">
    <source>
        <dbReference type="EMBL" id="MDN4614930.1"/>
    </source>
</evidence>
<dbReference type="EMBL" id="JAROCF010000001">
    <property type="protein sequence ID" value="MDN4614930.1"/>
    <property type="molecule type" value="Genomic_DNA"/>
</dbReference>
<feature type="transmembrane region" description="Helical" evidence="1">
    <location>
        <begin position="214"/>
        <end position="234"/>
    </location>
</feature>
<sequence length="273" mass="28537">MASGESRQPEWPQTEELRSRVGAVRLLAWIAALVAAVPLFGLVDLATTLGLSDPRYAWAMSLAASWGSLLTFVVAAGFGWVGAVPRRPAPGLGLLGLATLGLLVGSALLLDARPLGLAVPLGAVTALLAVLLRPYVRPSVPAWRWRPSPPAIVAALGVPLWAGYVVNTEIAALIAPPGSGDDTVGIDHWPVQLALGVVLAVGSALLTGAVRQLVLWRWSFGLTAVAVAWATLAYPDRAGAMPHPVWGVLFVVWGALLALPSGRRVEMRRSVSG</sequence>
<evidence type="ECO:0000313" key="3">
    <source>
        <dbReference type="Proteomes" id="UP001174208"/>
    </source>
</evidence>
<organism evidence="2 3">
    <name type="scientific">Leifsonia williamsii</name>
    <dbReference type="NCBI Taxonomy" id="3035919"/>
    <lineage>
        <taxon>Bacteria</taxon>
        <taxon>Bacillati</taxon>
        <taxon>Actinomycetota</taxon>
        <taxon>Actinomycetes</taxon>
        <taxon>Micrococcales</taxon>
        <taxon>Microbacteriaceae</taxon>
        <taxon>Leifsonia</taxon>
    </lineage>
</organism>
<feature type="transmembrane region" description="Helical" evidence="1">
    <location>
        <begin position="56"/>
        <end position="80"/>
    </location>
</feature>
<proteinExistence type="predicted"/>
<feature type="transmembrane region" description="Helical" evidence="1">
    <location>
        <begin position="92"/>
        <end position="110"/>
    </location>
</feature>
<dbReference type="RefSeq" id="WP_301209164.1">
    <property type="nucleotide sequence ID" value="NZ_JAROCF010000001.1"/>
</dbReference>
<accession>A0ABT8KBW4</accession>
<keyword evidence="3" id="KW-1185">Reference proteome</keyword>
<keyword evidence="1" id="KW-0472">Membrane</keyword>
<feature type="transmembrane region" description="Helical" evidence="1">
    <location>
        <begin position="116"/>
        <end position="136"/>
    </location>
</feature>
<feature type="transmembrane region" description="Helical" evidence="1">
    <location>
        <begin position="240"/>
        <end position="259"/>
    </location>
</feature>
<keyword evidence="1" id="KW-1133">Transmembrane helix</keyword>